<dbReference type="RefSeq" id="WP_103128202.1">
    <property type="nucleotide sequence ID" value="NZ_BFAG01000002.1"/>
</dbReference>
<dbReference type="EMBL" id="BFAG01000002">
    <property type="protein sequence ID" value="GBF04739.1"/>
    <property type="molecule type" value="Genomic_DNA"/>
</dbReference>
<name>A0A2I9CSS3_9DEIO</name>
<feature type="region of interest" description="Disordered" evidence="2">
    <location>
        <begin position="57"/>
        <end position="78"/>
    </location>
</feature>
<proteinExistence type="predicted"/>
<dbReference type="InterPro" id="IPR007159">
    <property type="entry name" value="SpoVT-AbrB_dom"/>
</dbReference>
<keyword evidence="1" id="KW-0238">DNA-binding</keyword>
<evidence type="ECO:0000259" key="3">
    <source>
        <dbReference type="PROSITE" id="PS51740"/>
    </source>
</evidence>
<dbReference type="InterPro" id="IPR037914">
    <property type="entry name" value="SpoVT-AbrB_sf"/>
</dbReference>
<dbReference type="OrthoDB" id="71295at2"/>
<dbReference type="PROSITE" id="PS51740">
    <property type="entry name" value="SPOVT_ABRB"/>
    <property type="match status" value="1"/>
</dbReference>
<feature type="compositionally biased region" description="Basic and acidic residues" evidence="2">
    <location>
        <begin position="64"/>
        <end position="78"/>
    </location>
</feature>
<keyword evidence="5" id="KW-1185">Reference proteome</keyword>
<evidence type="ECO:0000256" key="2">
    <source>
        <dbReference type="SAM" id="MobiDB-lite"/>
    </source>
</evidence>
<evidence type="ECO:0000256" key="1">
    <source>
        <dbReference type="PROSITE-ProRule" id="PRU01076"/>
    </source>
</evidence>
<gene>
    <name evidence="4" type="ORF">DAERI_020336</name>
</gene>
<accession>A0A2I9CSS3</accession>
<dbReference type="SUPFAM" id="SSF89447">
    <property type="entry name" value="AbrB/MazE/MraZ-like"/>
    <property type="match status" value="1"/>
</dbReference>
<feature type="domain" description="SpoVT-AbrB" evidence="3">
    <location>
        <begin position="3"/>
        <end position="47"/>
    </location>
</feature>
<comment type="caution">
    <text evidence="4">The sequence shown here is derived from an EMBL/GenBank/DDBJ whole genome shotgun (WGS) entry which is preliminary data.</text>
</comment>
<dbReference type="GO" id="GO:0003677">
    <property type="term" value="F:DNA binding"/>
    <property type="evidence" value="ECO:0007669"/>
    <property type="project" value="UniProtKB-UniRule"/>
</dbReference>
<evidence type="ECO:0000313" key="5">
    <source>
        <dbReference type="Proteomes" id="UP000236569"/>
    </source>
</evidence>
<dbReference type="Proteomes" id="UP000236569">
    <property type="component" value="Unassembled WGS sequence"/>
</dbReference>
<sequence>MTKVAVTVDAQGRLTLPPEAQARLALKPGQTVVIDVDLPMEETPVGEGENPFLRFIGSLPPLAEDSRTSYQRERGHED</sequence>
<reference evidence="5" key="1">
    <citation type="submission" date="2018-01" db="EMBL/GenBank/DDBJ databases">
        <title>Draft Genome Sequence of the Radioresistant Bacterium Deinococcus aerius TR0125, Isolated from the Higher Atmosphere above Japan.</title>
        <authorList>
            <person name="Satoh K."/>
            <person name="Arai H."/>
            <person name="Sanzen T."/>
            <person name="Kawaguchi Y."/>
            <person name="Hayashi H."/>
            <person name="Yokobori S."/>
            <person name="Yamagishi A."/>
            <person name="Oono Y."/>
            <person name="Narumi I."/>
        </authorList>
    </citation>
    <scope>NUCLEOTIDE SEQUENCE [LARGE SCALE GENOMIC DNA]</scope>
    <source>
        <strain evidence="5">TR0125</strain>
    </source>
</reference>
<organism evidence="4 5">
    <name type="scientific">Deinococcus aerius</name>
    <dbReference type="NCBI Taxonomy" id="200253"/>
    <lineage>
        <taxon>Bacteria</taxon>
        <taxon>Thermotogati</taxon>
        <taxon>Deinococcota</taxon>
        <taxon>Deinococci</taxon>
        <taxon>Deinococcales</taxon>
        <taxon>Deinococcaceae</taxon>
        <taxon>Deinococcus</taxon>
    </lineage>
</organism>
<evidence type="ECO:0000313" key="4">
    <source>
        <dbReference type="EMBL" id="GBF04739.1"/>
    </source>
</evidence>
<dbReference type="AlphaFoldDB" id="A0A2I9CSS3"/>
<protein>
    <recommendedName>
        <fullName evidence="3">SpoVT-AbrB domain-containing protein</fullName>
    </recommendedName>
</protein>